<evidence type="ECO:0000313" key="2">
    <source>
        <dbReference type="Proteomes" id="UP000198607"/>
    </source>
</evidence>
<sequence>MALELLYSFLTYPKKEEAPTGVDIPLDDSKLCLMLRGIFDNANKDCNVPILFTSEGTKQKNIVMDEVLTLLSAPSLEVAQPLATRLQCVTNGTSGMGLMFICIGKGHSGKKQIVMSRFPADEGIVAERGEDKLSVQFVDQVFLKSSHAYKAVTYTWSGIAGDLWNGHAVDKQINHGTKSIADYWIVDFLQSDFATSPALGTKRLANALKNAMKAASDQQTKAEIASATQLARNLSSKALSIAGFCDEFHFSEKTKKTVLDNVDPARLIQEKFKFDSSEFSKVIAFKQVELDSGAVVSAPADKFSQCFTVGDEGDQKTYTAKGRVIDQRLKSTK</sequence>
<evidence type="ECO:0000313" key="1">
    <source>
        <dbReference type="EMBL" id="SDH03927.1"/>
    </source>
</evidence>
<dbReference type="RefSeq" id="WP_091934896.1">
    <property type="nucleotide sequence ID" value="NZ_FNCY01000003.1"/>
</dbReference>
<proteinExistence type="predicted"/>
<protein>
    <recommendedName>
        <fullName evidence="3">Nucleoid-associated protein</fullName>
    </recommendedName>
</protein>
<gene>
    <name evidence="1" type="ORF">SAMN05660652_01079</name>
</gene>
<name>A0A1G7Z5M5_9RHOO</name>
<dbReference type="AlphaFoldDB" id="A0A1G7Z5M5"/>
<dbReference type="Proteomes" id="UP000198607">
    <property type="component" value="Unassembled WGS sequence"/>
</dbReference>
<organism evidence="1 2">
    <name type="scientific">Propionivibrio dicarboxylicus</name>
    <dbReference type="NCBI Taxonomy" id="83767"/>
    <lineage>
        <taxon>Bacteria</taxon>
        <taxon>Pseudomonadati</taxon>
        <taxon>Pseudomonadota</taxon>
        <taxon>Betaproteobacteria</taxon>
        <taxon>Rhodocyclales</taxon>
        <taxon>Rhodocyclaceae</taxon>
        <taxon>Propionivibrio</taxon>
    </lineage>
</organism>
<keyword evidence="2" id="KW-1185">Reference proteome</keyword>
<accession>A0A1G7Z5M5</accession>
<evidence type="ECO:0008006" key="3">
    <source>
        <dbReference type="Google" id="ProtNLM"/>
    </source>
</evidence>
<reference evidence="1 2" key="1">
    <citation type="submission" date="2016-10" db="EMBL/GenBank/DDBJ databases">
        <authorList>
            <person name="de Groot N.N."/>
        </authorList>
    </citation>
    <scope>NUCLEOTIDE SEQUENCE [LARGE SCALE GENOMIC DNA]</scope>
    <source>
        <strain evidence="1 2">DSM 5885</strain>
    </source>
</reference>
<dbReference type="OrthoDB" id="9149163at2"/>
<dbReference type="EMBL" id="FNCY01000003">
    <property type="protein sequence ID" value="SDH03927.1"/>
    <property type="molecule type" value="Genomic_DNA"/>
</dbReference>